<evidence type="ECO:0000256" key="6">
    <source>
        <dbReference type="ARBA" id="ARBA00022833"/>
    </source>
</evidence>
<feature type="domain" description="C2H2-type" evidence="12">
    <location>
        <begin position="648"/>
        <end position="675"/>
    </location>
</feature>
<comment type="subcellular location">
    <subcellularLocation>
        <location evidence="1">Nucleus</location>
    </subcellularLocation>
</comment>
<keyword evidence="5 11" id="KW-0863">Zinc-finger</keyword>
<feature type="domain" description="C2H2-type" evidence="12">
    <location>
        <begin position="676"/>
        <end position="703"/>
    </location>
</feature>
<sequence>MDEPPLQQALSRKESEYIDHDLPLQSLLAPTYIRDTNNYLIDFMESTPLVFPNKHVTGNNADVLTTTANAVSTTGSGGGGGYNMKVSDPVSLTPDLHFPNTIFHYRPTPNDVAVSNVSNVAEATLSALNTPTQTTAPIPMILTAGTSRTDNNATHAYSHNKHTQYITLNSDFLNDGGNKQYCVETEAVNQAGDDAAVQQFLLADANVSLDDAADLMNAASGDVLYARHVSNARKVLPHKKRISRKLRVSLSGVDNVLSEPPLGEVHKMQDGGRLNVSVYSCEICGNTSDSQLQFFAHLKQHYEPTTPDTILAAMKTSLEALEPQKILAEDKKSPNGNVDQVFNDVHLNFPDFTGVDESPIRHVLNSVEESNNEMKILNTADMSYVAQTATPPLKRTVEVEFSDSEDMLEGIRNVVDKVSIEDTCDALDLMTSNGMRGSWFTNDNFNGITFKNKAYSDVSFTEPLPPMPMMSSAALTRANQTSKEPNALPPAEKLLSYQKSDGRIQKMELQLPPDVDDDDDDVVDGGNDVVAEAANRATYYNDTLPPIHLPSVDADEQQLQCQSPDEPTTPTDLLEPLHVSQFDIPENANAQVRLENTQLTTVINSNAVEEDEEEEEAENVFCKEEPDTYDYEESEVRFVNYKSNQKKFNCTKCDRKFNSRNALKYHLRTHTGMRPHQCETCDKSFYALSALKAHTRTHTGDKPFKCEYCQRDFRQWGDLKYHVVSKHTEDKSHQCEYCGKAFSRKYSLVLHRRIHTSERNFKCEFCNKTFRASTYLQDHRKIHTGEKPNECTICSKRFRMVGDLRRHERIHQRADAKKATKSAKSGT</sequence>
<feature type="domain" description="C2H2-type" evidence="12">
    <location>
        <begin position="704"/>
        <end position="732"/>
    </location>
</feature>
<evidence type="ECO:0000256" key="5">
    <source>
        <dbReference type="ARBA" id="ARBA00022771"/>
    </source>
</evidence>
<dbReference type="GO" id="GO:0003677">
    <property type="term" value="F:DNA binding"/>
    <property type="evidence" value="ECO:0007669"/>
    <property type="project" value="UniProtKB-KW"/>
</dbReference>
<dbReference type="PANTHER" id="PTHR16515">
    <property type="entry name" value="PR DOMAIN ZINC FINGER PROTEIN"/>
    <property type="match status" value="1"/>
</dbReference>
<feature type="domain" description="C2H2-type" evidence="12">
    <location>
        <begin position="733"/>
        <end position="760"/>
    </location>
</feature>
<evidence type="ECO:0000256" key="10">
    <source>
        <dbReference type="ARBA" id="ARBA00023242"/>
    </source>
</evidence>
<comment type="similarity">
    <text evidence="2">Belongs to the krueppel C2H2-type zinc-finger protein family.</text>
</comment>
<dbReference type="Gene3D" id="3.30.160.60">
    <property type="entry name" value="Classic Zinc Finger"/>
    <property type="match status" value="6"/>
</dbReference>
<dbReference type="EMBL" id="GBXI01008909">
    <property type="protein sequence ID" value="JAD05383.1"/>
    <property type="molecule type" value="Transcribed_RNA"/>
</dbReference>
<keyword evidence="4" id="KW-0677">Repeat</keyword>
<dbReference type="FunFam" id="3.30.160.60:FF:000761">
    <property type="entry name" value="Zinc finger protein 449"/>
    <property type="match status" value="1"/>
</dbReference>
<evidence type="ECO:0000256" key="3">
    <source>
        <dbReference type="ARBA" id="ARBA00022723"/>
    </source>
</evidence>
<keyword evidence="8" id="KW-0238">DNA-binding</keyword>
<evidence type="ECO:0000256" key="11">
    <source>
        <dbReference type="PROSITE-ProRule" id="PRU00042"/>
    </source>
</evidence>
<keyword evidence="6" id="KW-0862">Zinc</keyword>
<protein>
    <submittedName>
        <fullName evidence="13">Zinc finger protein 501</fullName>
    </submittedName>
</protein>
<dbReference type="AlphaFoldDB" id="A0A0A1X402"/>
<keyword evidence="10" id="KW-0539">Nucleus</keyword>
<dbReference type="GO" id="GO:0010468">
    <property type="term" value="P:regulation of gene expression"/>
    <property type="evidence" value="ECO:0007669"/>
    <property type="project" value="TreeGrafter"/>
</dbReference>
<feature type="domain" description="C2H2-type" evidence="12">
    <location>
        <begin position="761"/>
        <end position="788"/>
    </location>
</feature>
<evidence type="ECO:0000256" key="8">
    <source>
        <dbReference type="ARBA" id="ARBA00023125"/>
    </source>
</evidence>
<proteinExistence type="inferred from homology"/>
<dbReference type="InterPro" id="IPR013087">
    <property type="entry name" value="Znf_C2H2_type"/>
</dbReference>
<dbReference type="PROSITE" id="PS00028">
    <property type="entry name" value="ZINC_FINGER_C2H2_1"/>
    <property type="match status" value="6"/>
</dbReference>
<reference evidence="13" key="2">
    <citation type="journal article" date="2015" name="Gigascience">
        <title>Reconstructing a comprehensive transcriptome assembly of a white-pupal translocated strain of the pest fruit fly Bactrocera cucurbitae.</title>
        <authorList>
            <person name="Sim S.B."/>
            <person name="Calla B."/>
            <person name="Hall B."/>
            <person name="DeRego T."/>
            <person name="Geib S.M."/>
        </authorList>
    </citation>
    <scope>NUCLEOTIDE SEQUENCE</scope>
</reference>
<dbReference type="FunFam" id="3.30.160.60:FF:000965">
    <property type="entry name" value="Neurotrophin receptor-interacting factor homolog"/>
    <property type="match status" value="1"/>
</dbReference>
<dbReference type="PANTHER" id="PTHR16515:SF49">
    <property type="entry name" value="GASTRULA ZINC FINGER PROTEIN XLCGF49.1-LIKE-RELATED"/>
    <property type="match status" value="1"/>
</dbReference>
<keyword evidence="9" id="KW-0804">Transcription</keyword>
<dbReference type="InterPro" id="IPR050331">
    <property type="entry name" value="Zinc_finger"/>
</dbReference>
<organism evidence="13">
    <name type="scientific">Zeugodacus cucurbitae</name>
    <name type="common">Melon fruit fly</name>
    <name type="synonym">Bactrocera cucurbitae</name>
    <dbReference type="NCBI Taxonomy" id="28588"/>
    <lineage>
        <taxon>Eukaryota</taxon>
        <taxon>Metazoa</taxon>
        <taxon>Ecdysozoa</taxon>
        <taxon>Arthropoda</taxon>
        <taxon>Hexapoda</taxon>
        <taxon>Insecta</taxon>
        <taxon>Pterygota</taxon>
        <taxon>Neoptera</taxon>
        <taxon>Endopterygota</taxon>
        <taxon>Diptera</taxon>
        <taxon>Brachycera</taxon>
        <taxon>Muscomorpha</taxon>
        <taxon>Tephritoidea</taxon>
        <taxon>Tephritidae</taxon>
        <taxon>Zeugodacus</taxon>
        <taxon>Zeugodacus</taxon>
    </lineage>
</organism>
<dbReference type="SMART" id="SM00355">
    <property type="entry name" value="ZnF_C2H2"/>
    <property type="match status" value="7"/>
</dbReference>
<evidence type="ECO:0000256" key="2">
    <source>
        <dbReference type="ARBA" id="ARBA00006991"/>
    </source>
</evidence>
<reference evidence="13" key="1">
    <citation type="submission" date="2014-11" db="EMBL/GenBank/DDBJ databases">
        <authorList>
            <person name="Geib S."/>
        </authorList>
    </citation>
    <scope>NUCLEOTIDE SEQUENCE</scope>
</reference>
<evidence type="ECO:0000256" key="4">
    <source>
        <dbReference type="ARBA" id="ARBA00022737"/>
    </source>
</evidence>
<evidence type="ECO:0000313" key="13">
    <source>
        <dbReference type="EMBL" id="JAD05383.1"/>
    </source>
</evidence>
<dbReference type="FunFam" id="3.30.160.60:FF:000075">
    <property type="entry name" value="Putative zinc finger protein 536"/>
    <property type="match status" value="1"/>
</dbReference>
<dbReference type="GO" id="GO:0008270">
    <property type="term" value="F:zinc ion binding"/>
    <property type="evidence" value="ECO:0007669"/>
    <property type="project" value="UniProtKB-KW"/>
</dbReference>
<gene>
    <name evidence="13" type="primary">ZNF501</name>
    <name evidence="13" type="ORF">g.13722</name>
</gene>
<dbReference type="FunFam" id="3.30.160.60:FF:000624">
    <property type="entry name" value="zinc finger protein 697"/>
    <property type="match status" value="1"/>
</dbReference>
<dbReference type="SUPFAM" id="SSF57667">
    <property type="entry name" value="beta-beta-alpha zinc fingers"/>
    <property type="match status" value="3"/>
</dbReference>
<dbReference type="PROSITE" id="PS50157">
    <property type="entry name" value="ZINC_FINGER_C2H2_2"/>
    <property type="match status" value="6"/>
</dbReference>
<dbReference type="InterPro" id="IPR036236">
    <property type="entry name" value="Znf_C2H2_sf"/>
</dbReference>
<evidence type="ECO:0000256" key="7">
    <source>
        <dbReference type="ARBA" id="ARBA00023015"/>
    </source>
</evidence>
<feature type="domain" description="C2H2-type" evidence="12">
    <location>
        <begin position="789"/>
        <end position="816"/>
    </location>
</feature>
<accession>A0A0A1X402</accession>
<dbReference type="Pfam" id="PF00096">
    <property type="entry name" value="zf-C2H2"/>
    <property type="match status" value="6"/>
</dbReference>
<dbReference type="GeneID" id="105216135"/>
<dbReference type="FunFam" id="3.30.160.60:FF:001734">
    <property type="entry name" value="Zinc finger protein, putative"/>
    <property type="match status" value="1"/>
</dbReference>
<dbReference type="OrthoDB" id="6077919at2759"/>
<keyword evidence="3" id="KW-0479">Metal-binding</keyword>
<evidence type="ECO:0000256" key="9">
    <source>
        <dbReference type="ARBA" id="ARBA00023163"/>
    </source>
</evidence>
<keyword evidence="7" id="KW-0805">Transcription regulation</keyword>
<dbReference type="GO" id="GO:0005634">
    <property type="term" value="C:nucleus"/>
    <property type="evidence" value="ECO:0007669"/>
    <property type="project" value="UniProtKB-SubCell"/>
</dbReference>
<name>A0A0A1X402_ZEUCU</name>
<evidence type="ECO:0000256" key="1">
    <source>
        <dbReference type="ARBA" id="ARBA00004123"/>
    </source>
</evidence>
<evidence type="ECO:0000259" key="12">
    <source>
        <dbReference type="PROSITE" id="PS50157"/>
    </source>
</evidence>